<keyword evidence="6" id="KW-1185">Reference proteome</keyword>
<dbReference type="InterPro" id="IPR000843">
    <property type="entry name" value="HTH_LacI"/>
</dbReference>
<dbReference type="PANTHER" id="PTHR30146">
    <property type="entry name" value="LACI-RELATED TRANSCRIPTIONAL REPRESSOR"/>
    <property type="match status" value="1"/>
</dbReference>
<feature type="domain" description="HTH lacI-type" evidence="4">
    <location>
        <begin position="12"/>
        <end position="66"/>
    </location>
</feature>
<dbReference type="Pfam" id="PF00356">
    <property type="entry name" value="LacI"/>
    <property type="match status" value="1"/>
</dbReference>
<dbReference type="InterPro" id="IPR010982">
    <property type="entry name" value="Lambda_DNA-bd_dom_sf"/>
</dbReference>
<dbReference type="InterPro" id="IPR028082">
    <property type="entry name" value="Peripla_BP_I"/>
</dbReference>
<dbReference type="Gene3D" id="1.10.260.40">
    <property type="entry name" value="lambda repressor-like DNA-binding domains"/>
    <property type="match status" value="1"/>
</dbReference>
<proteinExistence type="predicted"/>
<keyword evidence="1" id="KW-0805">Transcription regulation</keyword>
<dbReference type="Gene3D" id="3.40.50.2300">
    <property type="match status" value="2"/>
</dbReference>
<protein>
    <submittedName>
        <fullName evidence="5">LacI family DNA-binding transcriptional regulator</fullName>
    </submittedName>
</protein>
<gene>
    <name evidence="5" type="ORF">KDL01_29400</name>
</gene>
<dbReference type="PROSITE" id="PS00356">
    <property type="entry name" value="HTH_LACI_1"/>
    <property type="match status" value="1"/>
</dbReference>
<evidence type="ECO:0000256" key="1">
    <source>
        <dbReference type="ARBA" id="ARBA00023015"/>
    </source>
</evidence>
<comment type="caution">
    <text evidence="5">The sequence shown here is derived from an EMBL/GenBank/DDBJ whole genome shotgun (WGS) entry which is preliminary data.</text>
</comment>
<dbReference type="SUPFAM" id="SSF53822">
    <property type="entry name" value="Periplasmic binding protein-like I"/>
    <property type="match status" value="1"/>
</dbReference>
<dbReference type="PANTHER" id="PTHR30146:SF109">
    <property type="entry name" value="HTH-TYPE TRANSCRIPTIONAL REGULATOR GALS"/>
    <property type="match status" value="1"/>
</dbReference>
<dbReference type="Proteomes" id="UP000675781">
    <property type="component" value="Unassembled WGS sequence"/>
</dbReference>
<dbReference type="RefSeq" id="WP_212531899.1">
    <property type="nucleotide sequence ID" value="NZ_JAGSOG010000203.1"/>
</dbReference>
<name>A0A941IVL6_9ACTN</name>
<dbReference type="AlphaFoldDB" id="A0A941IVL6"/>
<evidence type="ECO:0000313" key="6">
    <source>
        <dbReference type="Proteomes" id="UP000675781"/>
    </source>
</evidence>
<dbReference type="GO" id="GO:0000976">
    <property type="term" value="F:transcription cis-regulatory region binding"/>
    <property type="evidence" value="ECO:0007669"/>
    <property type="project" value="TreeGrafter"/>
</dbReference>
<dbReference type="GO" id="GO:0003700">
    <property type="term" value="F:DNA-binding transcription factor activity"/>
    <property type="evidence" value="ECO:0007669"/>
    <property type="project" value="TreeGrafter"/>
</dbReference>
<dbReference type="CDD" id="cd06267">
    <property type="entry name" value="PBP1_LacI_sugar_binding-like"/>
    <property type="match status" value="1"/>
</dbReference>
<dbReference type="CDD" id="cd01392">
    <property type="entry name" value="HTH_LacI"/>
    <property type="match status" value="1"/>
</dbReference>
<dbReference type="PRINTS" id="PR00036">
    <property type="entry name" value="HTHLACI"/>
</dbReference>
<keyword evidence="3" id="KW-0804">Transcription</keyword>
<reference evidence="5" key="1">
    <citation type="submission" date="2021-04" db="EMBL/GenBank/DDBJ databases">
        <title>Genome based classification of Actinospica acidithermotolerans sp. nov., an actinobacterium isolated from an Indonesian hot spring.</title>
        <authorList>
            <person name="Kusuma A.B."/>
            <person name="Putra K.E."/>
            <person name="Nafisah S."/>
            <person name="Loh J."/>
            <person name="Nouioui I."/>
            <person name="Goodfellow M."/>
        </authorList>
    </citation>
    <scope>NUCLEOTIDE SEQUENCE</scope>
    <source>
        <strain evidence="5">CSCA 57</strain>
    </source>
</reference>
<accession>A0A941IVL6</accession>
<organism evidence="5 6">
    <name type="scientific">Actinospica durhamensis</name>
    <dbReference type="NCBI Taxonomy" id="1508375"/>
    <lineage>
        <taxon>Bacteria</taxon>
        <taxon>Bacillati</taxon>
        <taxon>Actinomycetota</taxon>
        <taxon>Actinomycetes</taxon>
        <taxon>Catenulisporales</taxon>
        <taxon>Actinospicaceae</taxon>
        <taxon>Actinospica</taxon>
    </lineage>
</organism>
<evidence type="ECO:0000313" key="5">
    <source>
        <dbReference type="EMBL" id="MBR7837431.1"/>
    </source>
</evidence>
<sequence>MSRATPARPGRPTINDVARAAGVSRATVSRVINDVAGASPSIRTRVRSVAAELGYQPSAAARALATGRTRTIEVIATSFGPFGGWLGAHPYYSRVLAGAMSALEGTDTQLRVHAISAERALEAVDALAEDVTAGALLANVTPELSMRFYQRCRRVISLVPTASAVPTLEVDNIAGALMAVTHLHRLGRRRIAAIHGPENNTCAEQRRDGYRSAIEGFGLLELSADGGFTREGGHDAARQLLDRHPEIDALFVACDLMAAGAVQAITASGRRVPEDVAVIGFDDSIAASCANPLLSTIRLPIEEMAAEATRMLLNGGPAFGYRKRYPVELILRESTPPAVV</sequence>
<evidence type="ECO:0000256" key="2">
    <source>
        <dbReference type="ARBA" id="ARBA00023125"/>
    </source>
</evidence>
<dbReference type="Pfam" id="PF13377">
    <property type="entry name" value="Peripla_BP_3"/>
    <property type="match status" value="1"/>
</dbReference>
<dbReference type="SUPFAM" id="SSF47413">
    <property type="entry name" value="lambda repressor-like DNA-binding domains"/>
    <property type="match status" value="1"/>
</dbReference>
<dbReference type="EMBL" id="JAGSOG010000203">
    <property type="protein sequence ID" value="MBR7837431.1"/>
    <property type="molecule type" value="Genomic_DNA"/>
</dbReference>
<keyword evidence="2 5" id="KW-0238">DNA-binding</keyword>
<evidence type="ECO:0000256" key="3">
    <source>
        <dbReference type="ARBA" id="ARBA00023163"/>
    </source>
</evidence>
<evidence type="ECO:0000259" key="4">
    <source>
        <dbReference type="PROSITE" id="PS50932"/>
    </source>
</evidence>
<dbReference type="PROSITE" id="PS50932">
    <property type="entry name" value="HTH_LACI_2"/>
    <property type="match status" value="1"/>
</dbReference>
<dbReference type="SMART" id="SM00354">
    <property type="entry name" value="HTH_LACI"/>
    <property type="match status" value="1"/>
</dbReference>
<dbReference type="InterPro" id="IPR046335">
    <property type="entry name" value="LacI/GalR-like_sensor"/>
</dbReference>